<reference evidence="2" key="1">
    <citation type="submission" date="2016-04" db="EMBL/GenBank/DDBJ databases">
        <authorList>
            <person name="Quiroz-Castaneda R.E."/>
            <person name="Martinez-Ocampo F."/>
        </authorList>
    </citation>
    <scope>NUCLEOTIDE SEQUENCE [LARGE SCALE GENOMIC DNA]</scope>
    <source>
        <strain evidence="2">INIFAP01</strain>
    </source>
</reference>
<dbReference type="Proteomes" id="UP000077623">
    <property type="component" value="Unassembled WGS sequence"/>
</dbReference>
<keyword evidence="2" id="KW-1185">Reference proteome</keyword>
<name>A0A1A9QF03_9MOLU</name>
<proteinExistence type="predicted"/>
<dbReference type="AlphaFoldDB" id="A0A1A9QF03"/>
<gene>
    <name evidence="1" type="ORF">A6V39_02390</name>
</gene>
<accession>A0A1A9QF03</accession>
<evidence type="ECO:0000313" key="2">
    <source>
        <dbReference type="Proteomes" id="UP000077623"/>
    </source>
</evidence>
<evidence type="ECO:0000313" key="1">
    <source>
        <dbReference type="EMBL" id="OAL10270.1"/>
    </source>
</evidence>
<dbReference type="EMBL" id="LWUJ01000011">
    <property type="protein sequence ID" value="OAL10270.1"/>
    <property type="molecule type" value="Genomic_DNA"/>
</dbReference>
<organism evidence="1 2">
    <name type="scientific">Candidatus Mycoplasma haematobovis</name>
    <dbReference type="NCBI Taxonomy" id="432608"/>
    <lineage>
        <taxon>Bacteria</taxon>
        <taxon>Bacillati</taxon>
        <taxon>Mycoplasmatota</taxon>
        <taxon>Mollicutes</taxon>
        <taxon>Mycoplasmataceae</taxon>
        <taxon>Mycoplasma</taxon>
    </lineage>
</organism>
<sequence length="296" mass="35044">MISLKRELEKSFFKKKFSEIKKHPLLKDLELEDEEIIKGRVEINKVLENYNKCGESKRLCFSLEPHFTLKKNVDGKLIIKEYKCTKSKNYQNITSESINKEINKLVTSTFITFNNEDVKKSIENLSDSEIIKSLVENIGNCNYPIENMCISTDNLESKKDFVLIYAYHLVLSGEKVTILKSSELKEICIRYSYNFDKKEEDIEKYEELINVKNLIIIDFGLENELQKIYYYLDLFPDFLSSRSEKNKKTHIITSIKWDLIRSYIRTNYKNEISKEINKQKLSALENTMQMFFSRFT</sequence>
<dbReference type="RefSeq" id="WP_187150118.1">
    <property type="nucleotide sequence ID" value="NZ_LWUJ01000011.1"/>
</dbReference>
<comment type="caution">
    <text evidence="1">The sequence shown here is derived from an EMBL/GenBank/DDBJ whole genome shotgun (WGS) entry which is preliminary data.</text>
</comment>
<protein>
    <submittedName>
        <fullName evidence="1">Uncharacterized protein</fullName>
    </submittedName>
</protein>
<dbReference type="STRING" id="432608.A6V39_02390"/>